<proteinExistence type="predicted"/>
<dbReference type="AlphaFoldDB" id="A0AAV8T134"/>
<dbReference type="EMBL" id="JAIWQS010000007">
    <property type="protein sequence ID" value="KAJ8760111.1"/>
    <property type="molecule type" value="Genomic_DNA"/>
</dbReference>
<protein>
    <submittedName>
        <fullName evidence="1">Uncharacterized protein</fullName>
    </submittedName>
</protein>
<name>A0AAV8T134_9ROSI</name>
<sequence>MESLTSLIKFRNVKAPYLPWSSRKFSWEEKEQRTEAKVENKGRLINVIQSNFRAWIRRLWNPNFGLCLFRVLCFISLWID</sequence>
<evidence type="ECO:0000313" key="1">
    <source>
        <dbReference type="EMBL" id="KAJ8760111.1"/>
    </source>
</evidence>
<keyword evidence="2" id="KW-1185">Reference proteome</keyword>
<dbReference type="Proteomes" id="UP001159364">
    <property type="component" value="Linkage Group LG07"/>
</dbReference>
<gene>
    <name evidence="1" type="ORF">K2173_010967</name>
</gene>
<organism evidence="1 2">
    <name type="scientific">Erythroxylum novogranatense</name>
    <dbReference type="NCBI Taxonomy" id="1862640"/>
    <lineage>
        <taxon>Eukaryota</taxon>
        <taxon>Viridiplantae</taxon>
        <taxon>Streptophyta</taxon>
        <taxon>Embryophyta</taxon>
        <taxon>Tracheophyta</taxon>
        <taxon>Spermatophyta</taxon>
        <taxon>Magnoliopsida</taxon>
        <taxon>eudicotyledons</taxon>
        <taxon>Gunneridae</taxon>
        <taxon>Pentapetalae</taxon>
        <taxon>rosids</taxon>
        <taxon>fabids</taxon>
        <taxon>Malpighiales</taxon>
        <taxon>Erythroxylaceae</taxon>
        <taxon>Erythroxylum</taxon>
    </lineage>
</organism>
<accession>A0AAV8T134</accession>
<evidence type="ECO:0000313" key="2">
    <source>
        <dbReference type="Proteomes" id="UP001159364"/>
    </source>
</evidence>
<comment type="caution">
    <text evidence="1">The sequence shown here is derived from an EMBL/GenBank/DDBJ whole genome shotgun (WGS) entry which is preliminary data.</text>
</comment>
<reference evidence="1 2" key="1">
    <citation type="submission" date="2021-09" db="EMBL/GenBank/DDBJ databases">
        <title>Genomic insights and catalytic innovation underlie evolution of tropane alkaloids biosynthesis.</title>
        <authorList>
            <person name="Wang Y.-J."/>
            <person name="Tian T."/>
            <person name="Huang J.-P."/>
            <person name="Huang S.-X."/>
        </authorList>
    </citation>
    <scope>NUCLEOTIDE SEQUENCE [LARGE SCALE GENOMIC DNA]</scope>
    <source>
        <strain evidence="1">KIB-2018</strain>
        <tissue evidence="1">Leaf</tissue>
    </source>
</reference>